<keyword evidence="5" id="KW-0460">Magnesium</keyword>
<dbReference type="InterPro" id="IPR008949">
    <property type="entry name" value="Isoprenoid_synthase_dom_sf"/>
</dbReference>
<evidence type="ECO:0000256" key="10">
    <source>
        <dbReference type="ARBA" id="ARBA00070472"/>
    </source>
</evidence>
<evidence type="ECO:0000256" key="4">
    <source>
        <dbReference type="ARBA" id="ARBA00022723"/>
    </source>
</evidence>
<dbReference type="PROSITE" id="PS00723">
    <property type="entry name" value="POLYPRENYL_SYNTHASE_1"/>
    <property type="match status" value="1"/>
</dbReference>
<comment type="caution">
    <text evidence="12">The sequence shown here is derived from an EMBL/GenBank/DDBJ whole genome shotgun (WGS) entry which is preliminary data.</text>
</comment>
<evidence type="ECO:0000256" key="3">
    <source>
        <dbReference type="ARBA" id="ARBA00022679"/>
    </source>
</evidence>
<proteinExistence type="inferred from homology"/>
<dbReference type="InterPro" id="IPR000092">
    <property type="entry name" value="Polyprenyl_synt"/>
</dbReference>
<dbReference type="Pfam" id="PF00348">
    <property type="entry name" value="polyprenyl_synt"/>
    <property type="match status" value="1"/>
</dbReference>
<dbReference type="CDD" id="cd00685">
    <property type="entry name" value="Trans_IPPS_HT"/>
    <property type="match status" value="1"/>
</dbReference>
<dbReference type="EMBL" id="SMAN01000003">
    <property type="protein sequence ID" value="TCT25578.1"/>
    <property type="molecule type" value="Genomic_DNA"/>
</dbReference>
<comment type="similarity">
    <text evidence="2 11">Belongs to the FPP/GGPP synthase family.</text>
</comment>
<dbReference type="InterPro" id="IPR033749">
    <property type="entry name" value="Polyprenyl_synt_CS"/>
</dbReference>
<evidence type="ECO:0000256" key="9">
    <source>
        <dbReference type="ARBA" id="ARBA00066444"/>
    </source>
</evidence>
<sequence>MKMSAAYPFLKEDLNLIEKKLYETVQANHPVLREASTHLLKAGGKRIRPVFVLLSSKFGNNDHEHVNDVAVSLELIHMATLVHDDVIDDAEVRRGKETVKSKWDNRTAMYTGDYIFARALETLSGLTHPKIHQILSNIIVEVCLGEIEQIKDKFNLGQNFRTYLRRIRRKTALLIAVSCQLGAIAGGASEKIEKALYRYGYYVGMSYQIIDDILDFTSTEKELGKPAGSDLMQGNITLPVLYALKDEAFKKRLEKCLIHEQIIDMEQMKEIIHDIKHSEGIAYSYHISDRYLQKALKELEQLPDNQAKKTLKEIGKSIGKRKF</sequence>
<dbReference type="NCBIfam" id="TIGR02748">
    <property type="entry name" value="GerC3_HepT"/>
    <property type="match status" value="1"/>
</dbReference>
<dbReference type="EC" id="2.5.1.30" evidence="9"/>
<evidence type="ECO:0000256" key="6">
    <source>
        <dbReference type="ARBA" id="ARBA00050780"/>
    </source>
</evidence>
<dbReference type="FunFam" id="1.10.600.10:FF:000014">
    <property type="entry name" value="Heptaprenyl diphosphate synthase component II"/>
    <property type="match status" value="1"/>
</dbReference>
<dbReference type="InterPro" id="IPR014119">
    <property type="entry name" value="GerC3_HepT"/>
</dbReference>
<dbReference type="SFLD" id="SFLDS00005">
    <property type="entry name" value="Isoprenoid_Synthase_Type_I"/>
    <property type="match status" value="1"/>
</dbReference>
<evidence type="ECO:0000256" key="5">
    <source>
        <dbReference type="ARBA" id="ARBA00022842"/>
    </source>
</evidence>
<keyword evidence="13" id="KW-1185">Reference proteome</keyword>
<protein>
    <recommendedName>
        <fullName evidence="10">Heptaprenyl diphosphate synthase component 2</fullName>
        <ecNumber evidence="9">2.5.1.30</ecNumber>
    </recommendedName>
</protein>
<evidence type="ECO:0000256" key="1">
    <source>
        <dbReference type="ARBA" id="ARBA00001946"/>
    </source>
</evidence>
<comment type="function">
    <text evidence="7">Supplies heptaprenyl diphosphate, the precursor for the side chain of the isoprenoid quinone menaquinone-7 (MQ-7).</text>
</comment>
<evidence type="ECO:0000256" key="11">
    <source>
        <dbReference type="RuleBase" id="RU004466"/>
    </source>
</evidence>
<keyword evidence="3 11" id="KW-0808">Transferase</keyword>
<comment type="subunit">
    <text evidence="8">Heterodimer of component I and II.</text>
</comment>
<dbReference type="GO" id="GO:0046872">
    <property type="term" value="F:metal ion binding"/>
    <property type="evidence" value="ECO:0007669"/>
    <property type="project" value="UniProtKB-KW"/>
</dbReference>
<comment type="catalytic activity">
    <reaction evidence="6">
        <text>4 isopentenyl diphosphate + (2E,6E)-farnesyl diphosphate = all-trans-heptaprenyl diphosphate + 4 diphosphate</text>
        <dbReference type="Rhea" id="RHEA:27794"/>
        <dbReference type="ChEBI" id="CHEBI:33019"/>
        <dbReference type="ChEBI" id="CHEBI:58206"/>
        <dbReference type="ChEBI" id="CHEBI:128769"/>
        <dbReference type="ChEBI" id="CHEBI:175763"/>
        <dbReference type="EC" id="2.5.1.30"/>
    </reaction>
</comment>
<evidence type="ECO:0000256" key="2">
    <source>
        <dbReference type="ARBA" id="ARBA00006706"/>
    </source>
</evidence>
<accession>A0A4R3N8S1</accession>
<dbReference type="Gene3D" id="1.10.600.10">
    <property type="entry name" value="Farnesyl Diphosphate Synthase"/>
    <property type="match status" value="1"/>
</dbReference>
<evidence type="ECO:0000313" key="13">
    <source>
        <dbReference type="Proteomes" id="UP000294650"/>
    </source>
</evidence>
<gene>
    <name evidence="12" type="ORF">EDD68_103133</name>
</gene>
<organism evidence="12 13">
    <name type="scientific">Melghiribacillus thermohalophilus</name>
    <dbReference type="NCBI Taxonomy" id="1324956"/>
    <lineage>
        <taxon>Bacteria</taxon>
        <taxon>Bacillati</taxon>
        <taxon>Bacillota</taxon>
        <taxon>Bacilli</taxon>
        <taxon>Bacillales</taxon>
        <taxon>Bacillaceae</taxon>
        <taxon>Melghiribacillus</taxon>
    </lineage>
</organism>
<evidence type="ECO:0000256" key="7">
    <source>
        <dbReference type="ARBA" id="ARBA00055604"/>
    </source>
</evidence>
<keyword evidence="4" id="KW-0479">Metal-binding</keyword>
<reference evidence="12 13" key="1">
    <citation type="submission" date="2019-03" db="EMBL/GenBank/DDBJ databases">
        <title>Genomic Encyclopedia of Type Strains, Phase IV (KMG-IV): sequencing the most valuable type-strain genomes for metagenomic binning, comparative biology and taxonomic classification.</title>
        <authorList>
            <person name="Goeker M."/>
        </authorList>
    </citation>
    <scope>NUCLEOTIDE SEQUENCE [LARGE SCALE GENOMIC DNA]</scope>
    <source>
        <strain evidence="12 13">DSM 25894</strain>
    </source>
</reference>
<dbReference type="PANTHER" id="PTHR12001:SF69">
    <property type="entry name" value="ALL TRANS-POLYPRENYL-DIPHOSPHATE SYNTHASE PDSS1"/>
    <property type="match status" value="1"/>
</dbReference>
<evidence type="ECO:0000313" key="12">
    <source>
        <dbReference type="EMBL" id="TCT25578.1"/>
    </source>
</evidence>
<dbReference type="GO" id="GO:0000010">
    <property type="term" value="F:heptaprenyl diphosphate synthase activity"/>
    <property type="evidence" value="ECO:0007669"/>
    <property type="project" value="UniProtKB-EC"/>
</dbReference>
<dbReference type="RefSeq" id="WP_132371010.1">
    <property type="nucleotide sequence ID" value="NZ_SMAN01000003.1"/>
</dbReference>
<dbReference type="Proteomes" id="UP000294650">
    <property type="component" value="Unassembled WGS sequence"/>
</dbReference>
<dbReference type="PROSITE" id="PS00444">
    <property type="entry name" value="POLYPRENYL_SYNTHASE_2"/>
    <property type="match status" value="1"/>
</dbReference>
<comment type="cofactor">
    <cofactor evidence="1">
        <name>Mg(2+)</name>
        <dbReference type="ChEBI" id="CHEBI:18420"/>
    </cofactor>
</comment>
<evidence type="ECO:0000256" key="8">
    <source>
        <dbReference type="ARBA" id="ARBA00065985"/>
    </source>
</evidence>
<dbReference type="OrthoDB" id="9805316at2"/>
<name>A0A4R3N8S1_9BACI</name>
<dbReference type="GO" id="GO:0008299">
    <property type="term" value="P:isoprenoid biosynthetic process"/>
    <property type="evidence" value="ECO:0007669"/>
    <property type="project" value="InterPro"/>
</dbReference>
<dbReference type="PANTHER" id="PTHR12001">
    <property type="entry name" value="GERANYLGERANYL PYROPHOSPHATE SYNTHASE"/>
    <property type="match status" value="1"/>
</dbReference>
<dbReference type="AlphaFoldDB" id="A0A4R3N8S1"/>
<dbReference type="SUPFAM" id="SSF48576">
    <property type="entry name" value="Terpenoid synthases"/>
    <property type="match status" value="1"/>
</dbReference>